<comment type="cofactor">
    <cofactor evidence="13">
        <name>heme c</name>
        <dbReference type="ChEBI" id="CHEBI:61717"/>
    </cofactor>
    <text evidence="13">Binds 1 heme c group covalently per subunit.</text>
</comment>
<evidence type="ECO:0000256" key="11">
    <source>
        <dbReference type="ARBA" id="ARBA00023004"/>
    </source>
</evidence>
<evidence type="ECO:0000256" key="1">
    <source>
        <dbReference type="ARBA" id="ARBA00004370"/>
    </source>
</evidence>
<dbReference type="GO" id="GO:0046872">
    <property type="term" value="F:metal ion binding"/>
    <property type="evidence" value="ECO:0007669"/>
    <property type="project" value="UniProtKB-KW"/>
</dbReference>
<dbReference type="EMBL" id="BMHV01000006">
    <property type="protein sequence ID" value="GGF58621.1"/>
    <property type="molecule type" value="Genomic_DNA"/>
</dbReference>
<sequence length="268" mass="29841">MRKLFIAAVAALTLSASAAQAAGGAYVPELKDVNWSFEGFFGQYDQKQLRRGFQIYNEVCSACHSLRLVAYRNLSALGFTEDEIKEIAAEKSIRLPHGDAGALLNDDGEFFTREAKPSDKFVSPFPNDAAAIDANGALPPDLSLVAKSRLGGPEYLYSFLMGYMDEVPEEVAHQKGFILNEDKSFNIYFPGYYTSMPPQMMDELVEYEDGTEATAVQHAEDIVAFLNWAAEPELDERKSLGLKVMLFLLVLTAMLYALKRKIWADVKH</sequence>
<keyword evidence="15" id="KW-0732">Signal</keyword>
<dbReference type="InterPro" id="IPR009056">
    <property type="entry name" value="Cyt_c-like_dom"/>
</dbReference>
<dbReference type="InterPro" id="IPR002326">
    <property type="entry name" value="Cyt_c1"/>
</dbReference>
<dbReference type="SUPFAM" id="SSF46626">
    <property type="entry name" value="Cytochrome c"/>
    <property type="match status" value="1"/>
</dbReference>
<evidence type="ECO:0000256" key="8">
    <source>
        <dbReference type="ARBA" id="ARBA00022723"/>
    </source>
</evidence>
<evidence type="ECO:0000313" key="18">
    <source>
        <dbReference type="Proteomes" id="UP000632498"/>
    </source>
</evidence>
<keyword evidence="8 13" id="KW-0479">Metal-binding</keyword>
<dbReference type="Proteomes" id="UP000632498">
    <property type="component" value="Unassembled WGS sequence"/>
</dbReference>
<feature type="binding site" description="covalent" evidence="13">
    <location>
        <position position="64"/>
    </location>
    <ligand>
        <name>heme c</name>
        <dbReference type="ChEBI" id="CHEBI:61717"/>
    </ligand>
</feature>
<keyword evidence="12 14" id="KW-0472">Membrane</keyword>
<reference evidence="17" key="2">
    <citation type="submission" date="2020-09" db="EMBL/GenBank/DDBJ databases">
        <authorList>
            <person name="Sun Q."/>
            <person name="Zhou Y."/>
        </authorList>
    </citation>
    <scope>NUCLEOTIDE SEQUENCE</scope>
    <source>
        <strain evidence="17">CGMCC 1.15254</strain>
    </source>
</reference>
<accession>A0A917F7V1</accession>
<dbReference type="InterPro" id="IPR036909">
    <property type="entry name" value="Cyt_c-like_dom_sf"/>
</dbReference>
<reference evidence="17" key="1">
    <citation type="journal article" date="2014" name="Int. J. Syst. Evol. Microbiol.">
        <title>Complete genome sequence of Corynebacterium casei LMG S-19264T (=DSM 44701T), isolated from a smear-ripened cheese.</title>
        <authorList>
            <consortium name="US DOE Joint Genome Institute (JGI-PGF)"/>
            <person name="Walter F."/>
            <person name="Albersmeier A."/>
            <person name="Kalinowski J."/>
            <person name="Ruckert C."/>
        </authorList>
    </citation>
    <scope>NUCLEOTIDE SEQUENCE</scope>
    <source>
        <strain evidence="17">CGMCC 1.15254</strain>
    </source>
</reference>
<evidence type="ECO:0000256" key="15">
    <source>
        <dbReference type="SAM" id="SignalP"/>
    </source>
</evidence>
<feature type="binding site" description="covalent" evidence="13">
    <location>
        <position position="63"/>
    </location>
    <ligand>
        <name>heme c</name>
        <dbReference type="ChEBI" id="CHEBI:61717"/>
    </ligand>
</feature>
<evidence type="ECO:0000256" key="7">
    <source>
        <dbReference type="ARBA" id="ARBA00022692"/>
    </source>
</evidence>
<keyword evidence="11 13" id="KW-0408">Iron</keyword>
<evidence type="ECO:0000313" key="17">
    <source>
        <dbReference type="EMBL" id="GGF58621.1"/>
    </source>
</evidence>
<dbReference type="PANTHER" id="PTHR10266:SF3">
    <property type="entry name" value="CYTOCHROME C1, HEME PROTEIN, MITOCHONDRIAL"/>
    <property type="match status" value="1"/>
</dbReference>
<dbReference type="RefSeq" id="WP_188662404.1">
    <property type="nucleotide sequence ID" value="NZ_BMHV01000006.1"/>
</dbReference>
<dbReference type="InterPro" id="IPR021157">
    <property type="entry name" value="Cyt_c1_TM_anchor_C"/>
</dbReference>
<keyword evidence="18" id="KW-1185">Reference proteome</keyword>
<evidence type="ECO:0000256" key="14">
    <source>
        <dbReference type="SAM" id="Phobius"/>
    </source>
</evidence>
<comment type="similarity">
    <text evidence="2">Belongs to the cytochrome c family.</text>
</comment>
<organism evidence="17 18">
    <name type="scientific">Terasakiella brassicae</name>
    <dbReference type="NCBI Taxonomy" id="1634917"/>
    <lineage>
        <taxon>Bacteria</taxon>
        <taxon>Pseudomonadati</taxon>
        <taxon>Pseudomonadota</taxon>
        <taxon>Alphaproteobacteria</taxon>
        <taxon>Rhodospirillales</taxon>
        <taxon>Terasakiellaceae</taxon>
        <taxon>Terasakiella</taxon>
    </lineage>
</organism>
<gene>
    <name evidence="17" type="ORF">GCM10011332_10220</name>
</gene>
<dbReference type="Gene3D" id="1.20.5.100">
    <property type="entry name" value="Cytochrome c1, transmembrane anchor, C-terminal"/>
    <property type="match status" value="1"/>
</dbReference>
<evidence type="ECO:0000259" key="16">
    <source>
        <dbReference type="PROSITE" id="PS51007"/>
    </source>
</evidence>
<feature type="transmembrane region" description="Helical" evidence="14">
    <location>
        <begin position="240"/>
        <end position="258"/>
    </location>
</feature>
<feature type="chain" id="PRO_5037990402" description="Cytochrome c1" evidence="15">
    <location>
        <begin position="22"/>
        <end position="268"/>
    </location>
</feature>
<keyword evidence="6" id="KW-0679">Respiratory chain</keyword>
<comment type="subcellular location">
    <subcellularLocation>
        <location evidence="1">Membrane</location>
    </subcellularLocation>
</comment>
<dbReference type="GO" id="GO:0016020">
    <property type="term" value="C:membrane"/>
    <property type="evidence" value="ECO:0007669"/>
    <property type="project" value="UniProtKB-SubCell"/>
</dbReference>
<evidence type="ECO:0000256" key="6">
    <source>
        <dbReference type="ARBA" id="ARBA00022660"/>
    </source>
</evidence>
<dbReference type="Pfam" id="PF02167">
    <property type="entry name" value="Cytochrom_C1"/>
    <property type="match status" value="1"/>
</dbReference>
<evidence type="ECO:0000256" key="3">
    <source>
        <dbReference type="ARBA" id="ARBA00016165"/>
    </source>
</evidence>
<keyword evidence="9" id="KW-0249">Electron transport</keyword>
<feature type="domain" description="Cytochrome c" evidence="16">
    <location>
        <begin position="47"/>
        <end position="212"/>
    </location>
</feature>
<evidence type="ECO:0000256" key="9">
    <source>
        <dbReference type="ARBA" id="ARBA00022982"/>
    </source>
</evidence>
<evidence type="ECO:0000256" key="2">
    <source>
        <dbReference type="ARBA" id="ARBA00006488"/>
    </source>
</evidence>
<dbReference type="PRINTS" id="PR00603">
    <property type="entry name" value="CYTOCHROMEC1"/>
</dbReference>
<evidence type="ECO:0000256" key="12">
    <source>
        <dbReference type="ARBA" id="ARBA00023136"/>
    </source>
</evidence>
<evidence type="ECO:0000256" key="13">
    <source>
        <dbReference type="PIRSR" id="PIRSR602326-1"/>
    </source>
</evidence>
<keyword evidence="4" id="KW-0813">Transport</keyword>
<keyword evidence="7 14" id="KW-0812">Transmembrane</keyword>
<dbReference type="Gene3D" id="1.10.760.10">
    <property type="entry name" value="Cytochrome c-like domain"/>
    <property type="match status" value="1"/>
</dbReference>
<evidence type="ECO:0000256" key="5">
    <source>
        <dbReference type="ARBA" id="ARBA00022617"/>
    </source>
</evidence>
<dbReference type="GO" id="GO:0009055">
    <property type="term" value="F:electron transfer activity"/>
    <property type="evidence" value="ECO:0007669"/>
    <property type="project" value="InterPro"/>
</dbReference>
<keyword evidence="5 13" id="KW-0349">Heme</keyword>
<feature type="signal peptide" evidence="15">
    <location>
        <begin position="1"/>
        <end position="21"/>
    </location>
</feature>
<evidence type="ECO:0000256" key="10">
    <source>
        <dbReference type="ARBA" id="ARBA00022989"/>
    </source>
</evidence>
<dbReference type="SUPFAM" id="SSF81496">
    <property type="entry name" value="Cytochrome c1 subunit of cytochrome bc1 complex (Ubiquinol-cytochrome c reductase), transmembrane anchor"/>
    <property type="match status" value="1"/>
</dbReference>
<keyword evidence="10 14" id="KW-1133">Transmembrane helix</keyword>
<dbReference type="PANTHER" id="PTHR10266">
    <property type="entry name" value="CYTOCHROME C1"/>
    <property type="match status" value="1"/>
</dbReference>
<proteinExistence type="inferred from homology"/>
<dbReference type="PROSITE" id="PS51007">
    <property type="entry name" value="CYTC"/>
    <property type="match status" value="1"/>
</dbReference>
<comment type="caution">
    <text evidence="17">The sequence shown here is derived from an EMBL/GenBank/DDBJ whole genome shotgun (WGS) entry which is preliminary data.</text>
</comment>
<feature type="binding site" description="covalent" evidence="13">
    <location>
        <position position="196"/>
    </location>
    <ligand>
        <name>heme c</name>
        <dbReference type="ChEBI" id="CHEBI:61717"/>
    </ligand>
</feature>
<evidence type="ECO:0000256" key="4">
    <source>
        <dbReference type="ARBA" id="ARBA00022448"/>
    </source>
</evidence>
<name>A0A917F7V1_9PROT</name>
<protein>
    <recommendedName>
        <fullName evidence="3">Cytochrome c1</fullName>
    </recommendedName>
</protein>
<dbReference type="AlphaFoldDB" id="A0A917F7V1"/>
<feature type="binding site" description="covalent" evidence="13">
    <location>
        <position position="60"/>
    </location>
    <ligand>
        <name>heme c</name>
        <dbReference type="ChEBI" id="CHEBI:61717"/>
    </ligand>
</feature>
<dbReference type="GO" id="GO:0020037">
    <property type="term" value="F:heme binding"/>
    <property type="evidence" value="ECO:0007669"/>
    <property type="project" value="InterPro"/>
</dbReference>